<dbReference type="PROSITE" id="PS50850">
    <property type="entry name" value="MFS"/>
    <property type="match status" value="1"/>
</dbReference>
<evidence type="ECO:0000256" key="1">
    <source>
        <dbReference type="ARBA" id="ARBA00022692"/>
    </source>
</evidence>
<dbReference type="EMBL" id="CP069362">
    <property type="protein sequence ID" value="WGS65895.1"/>
    <property type="molecule type" value="Genomic_DNA"/>
</dbReference>
<feature type="domain" description="Major facilitator superfamily (MFS) profile" evidence="5">
    <location>
        <begin position="1"/>
        <end position="390"/>
    </location>
</feature>
<feature type="transmembrane region" description="Helical" evidence="4">
    <location>
        <begin position="362"/>
        <end position="388"/>
    </location>
</feature>
<dbReference type="PANTHER" id="PTHR23530:SF1">
    <property type="entry name" value="PERMEASE, MAJOR FACILITATOR SUPERFAMILY-RELATED"/>
    <property type="match status" value="1"/>
</dbReference>
<evidence type="ECO:0000256" key="4">
    <source>
        <dbReference type="SAM" id="Phobius"/>
    </source>
</evidence>
<feature type="transmembrane region" description="Helical" evidence="4">
    <location>
        <begin position="305"/>
        <end position="325"/>
    </location>
</feature>
<evidence type="ECO:0000256" key="3">
    <source>
        <dbReference type="ARBA" id="ARBA00023136"/>
    </source>
</evidence>
<accession>A0ABY8PTF1</accession>
<dbReference type="InterPro" id="IPR011701">
    <property type="entry name" value="MFS"/>
</dbReference>
<feature type="transmembrane region" description="Helical" evidence="4">
    <location>
        <begin position="76"/>
        <end position="92"/>
    </location>
</feature>
<feature type="transmembrane region" description="Helical" evidence="4">
    <location>
        <begin position="282"/>
        <end position="299"/>
    </location>
</feature>
<feature type="transmembrane region" description="Helical" evidence="4">
    <location>
        <begin position="218"/>
        <end position="239"/>
    </location>
</feature>
<keyword evidence="1 4" id="KW-0812">Transmembrane</keyword>
<dbReference type="Pfam" id="PF07690">
    <property type="entry name" value="MFS_1"/>
    <property type="match status" value="1"/>
</dbReference>
<dbReference type="PANTHER" id="PTHR23530">
    <property type="entry name" value="TRANSPORT PROTEIN-RELATED"/>
    <property type="match status" value="1"/>
</dbReference>
<proteinExistence type="predicted"/>
<gene>
    <name evidence="6" type="ORF">JRV97_04925</name>
</gene>
<evidence type="ECO:0000256" key="2">
    <source>
        <dbReference type="ARBA" id="ARBA00022989"/>
    </source>
</evidence>
<evidence type="ECO:0000259" key="5">
    <source>
        <dbReference type="PROSITE" id="PS50850"/>
    </source>
</evidence>
<dbReference type="Gene3D" id="1.20.1250.20">
    <property type="entry name" value="MFS general substrate transporter like domains"/>
    <property type="match status" value="1"/>
</dbReference>
<feature type="transmembrane region" description="Helical" evidence="4">
    <location>
        <begin position="15"/>
        <end position="36"/>
    </location>
</feature>
<feature type="transmembrane region" description="Helical" evidence="4">
    <location>
        <begin position="251"/>
        <end position="270"/>
    </location>
</feature>
<keyword evidence="2 4" id="KW-1133">Transmembrane helix</keyword>
<dbReference type="InterPro" id="IPR036259">
    <property type="entry name" value="MFS_trans_sf"/>
</dbReference>
<evidence type="ECO:0000313" key="6">
    <source>
        <dbReference type="EMBL" id="WGS65895.1"/>
    </source>
</evidence>
<dbReference type="RefSeq" id="WP_281000766.1">
    <property type="nucleotide sequence ID" value="NZ_CP069362.1"/>
</dbReference>
<feature type="transmembrane region" description="Helical" evidence="4">
    <location>
        <begin position="165"/>
        <end position="184"/>
    </location>
</feature>
<dbReference type="InterPro" id="IPR020846">
    <property type="entry name" value="MFS_dom"/>
</dbReference>
<name>A0ABY8PTF1_9BACT</name>
<reference evidence="6 7" key="1">
    <citation type="submission" date="2021-02" db="EMBL/GenBank/DDBJ databases">
        <title>Characterization of Marinitoga sp. nov. str. BP5-C20A.</title>
        <authorList>
            <person name="Erauso G."/>
            <person name="Postec A."/>
        </authorList>
    </citation>
    <scope>NUCLEOTIDE SEQUENCE [LARGE SCALE GENOMIC DNA]</scope>
    <source>
        <strain evidence="6 7">BP5-C20A</strain>
    </source>
</reference>
<dbReference type="SUPFAM" id="SSF103473">
    <property type="entry name" value="MFS general substrate transporter"/>
    <property type="match status" value="1"/>
</dbReference>
<keyword evidence="7" id="KW-1185">Reference proteome</keyword>
<dbReference type="InterPro" id="IPR053160">
    <property type="entry name" value="MFS_DHA3_Transporter"/>
</dbReference>
<organism evidence="6 7">
    <name type="scientific">Marinitoga aeolica</name>
    <dbReference type="NCBI Taxonomy" id="2809031"/>
    <lineage>
        <taxon>Bacteria</taxon>
        <taxon>Thermotogati</taxon>
        <taxon>Thermotogota</taxon>
        <taxon>Thermotogae</taxon>
        <taxon>Petrotogales</taxon>
        <taxon>Petrotogaceae</taxon>
        <taxon>Marinitoga</taxon>
    </lineage>
</organism>
<dbReference type="Proteomes" id="UP001232493">
    <property type="component" value="Chromosome"/>
</dbReference>
<protein>
    <submittedName>
        <fullName evidence="6">MFS transporter</fullName>
    </submittedName>
</protein>
<evidence type="ECO:0000313" key="7">
    <source>
        <dbReference type="Proteomes" id="UP001232493"/>
    </source>
</evidence>
<sequence length="390" mass="44659">MNYILQMKKNITREYIYSFLNNFNLLSTVWMLYLAYKGMSLTQIGLLEGLFHVTSFLMEIPTGSVADIFGRKTSRVLGRVFWVISSITMLYGNNFFHFALAMALMALSYNLESGAGQALIYDSLKELNKDNEYMKIAGRIELLTQIGMISGYLLGGYIAKIKYEYVFIYASLLGLITIIHSLTFKEPKIIEKKEKTTFKDVFVNAYNSFILLKDKKDVLYLIFFSEGMLVVGTLFFFYLQNYFLSLGINQFQIGIIMALSGIFSAIMSFFTHKIEKKFGLKNLLIFIPIAYSLLSFGLISNIPYIFNILLGGLNGILYIVYIDYVNKRIPSEKRATILSMCSMVYSLYMIIFFPIFGRIADIYSFNISFISVSIILFILSIINGIILIKK</sequence>
<keyword evidence="3 4" id="KW-0472">Membrane</keyword>
<feature type="transmembrane region" description="Helical" evidence="4">
    <location>
        <begin position="337"/>
        <end position="356"/>
    </location>
</feature>